<feature type="compositionally biased region" description="Polar residues" evidence="21">
    <location>
        <begin position="1139"/>
        <end position="1148"/>
    </location>
</feature>
<dbReference type="InterPro" id="IPR011993">
    <property type="entry name" value="PH-like_dom_sf"/>
</dbReference>
<feature type="compositionally biased region" description="Basic and acidic residues" evidence="21">
    <location>
        <begin position="1081"/>
        <end position="1097"/>
    </location>
</feature>
<dbReference type="InterPro" id="IPR032675">
    <property type="entry name" value="LRR_dom_sf"/>
</dbReference>
<protein>
    <recommendedName>
        <fullName evidence="16">Capping protein, Arp2/3 and myosin-I linker protein 2</fullName>
    </recommendedName>
    <alternativeName>
        <fullName evidence="19">Capping protein regulator and myosin 1 linker 2</fullName>
    </alternativeName>
    <alternativeName>
        <fullName evidence="17">F-actin-uncapping protein RLTPR</fullName>
    </alternativeName>
    <alternativeName>
        <fullName evidence="18">Leucine-rich repeat-containing protein 16C</fullName>
    </alternativeName>
    <alternativeName>
        <fullName evidence="20">RGD, leucine-rich repeat, tropomodulin and proline-rich-containing protein</fullName>
    </alternativeName>
</protein>
<dbReference type="Pfam" id="PF16000">
    <property type="entry name" value="CARMIL_C"/>
    <property type="match status" value="2"/>
</dbReference>
<dbReference type="Pfam" id="PF13516">
    <property type="entry name" value="LRR_6"/>
    <property type="match status" value="2"/>
</dbReference>
<dbReference type="InterPro" id="IPR031943">
    <property type="entry name" value="CARMIL_C"/>
</dbReference>
<evidence type="ECO:0000256" key="5">
    <source>
        <dbReference type="ARBA" id="ARBA00007298"/>
    </source>
</evidence>
<dbReference type="FunFam" id="3.80.10.10:FF:000009">
    <property type="entry name" value="F-actin-uncapping protein LRRC16A isoform X1"/>
    <property type="match status" value="1"/>
</dbReference>
<sequence length="1259" mass="137142">MAQTPDGISCELRGEITRFLWPKEAELLLKTWLPQEGAEQSHILALLRWRAYLLHTCLPLRVDCTFSYLEVQAMALQETPPQVTFELESLPELVLEFPGVAALEQLAQHVAVAIKKVFPRSTLGKLFRKPTPSSLLARLERSCPLESTSPSSPCGGFLETYEALCDYNGFPFREEIQWDVDTIYHRQGCRHFCLGDFAHLGSRDLALSVAALSYNLWFRRLSCVDMKLSLEVSEQILHMMSQSSHLEALVLETCGLRGDFVRRLAQALAGHSNSGLRELSLSGNLLDDRGMRALGRALAANATFDSTLTHLDLSGNPGALGASQDSGGLYTFLSRPNVLVFLNLAGTDTALGTLFAALSGGCYSSLAHLEASRNVFSRTKSRAAPAALQHFLGSARMLQHLGLAGCKLPPEALRALLDGLALNTQIHDLHLDLSACELRSAGAQVIQDLVCDVGALSSLDLSDNGFGSDMVTLVLAIGRSRSLKYVALGRNFNVRCKETLDDVLHRIVQLMQDDDCPLQSLSVAESRLKQGASVLLRALGTNPKLTALDISGNAIGDAGAKMLAKALRVNTRLRSVIWDRNNTSALGLLDVAQALEENHSLKSMPLPLNDVTQAHRSRPELTAQAVHQIQACLLRNNREDPASDLKPCLQPLGLISEHSEQEVNELCQSVQEHVELLGCGAGPQGEVAVHQAEDAIQNANFSLSILPILYEAGSSPSHHWQLHQKLEDLLGQVGEICRQDIQDFTQTTLDTTRSLCPQMLQRPSWKEQLEGVLVGSRSLPELLPEHLLQDAFTRLRDMRLSITGTLAENIVAQALEGLHTARDRLVESLAEQSAVTVDPAVPSLDVHELSPLETGGLEDLFFPMEKEEEREVSECLQNSMPRTPNLPLLRDVEALLQEGNGLTARVDEGVEEFFSKRLIQQDRLWALEEDPATEGGATPVPRTLRKKLGTLFAFKKPRSTRGPRSDLETSPGATARARKTTLGDLLRPPARPSRGEEPGGAEGGTSSPDSTRRNRPRYTRESKAYSMILLPAEEEEATVGARSDKRRPLERGDTELAPSFEQRVQVMLQRIGVSRGSGGAESKRKQSKDGEIKKAGSDGDIMDSSTETPPISIKSRTHSVSADPSCRPGPGGQGPESATWKTLGQQLNAELRGRGWGQQDGPGPPSPCPSPSPRRTSPSPDILSLPEDPCLGPRSEERPLRLQRSPVLKRRPKLEAPPSPSLGSGLGTKPLFPYPTESSSPERSPPSPATDQRGGGPNP</sequence>
<feature type="domain" description="CARMIL C-terminal" evidence="22">
    <location>
        <begin position="752"/>
        <end position="867"/>
    </location>
</feature>
<evidence type="ECO:0000256" key="13">
    <source>
        <dbReference type="ARBA" id="ARBA00023212"/>
    </source>
</evidence>
<dbReference type="Proteomes" id="UP000030759">
    <property type="component" value="Unassembled WGS sequence"/>
</dbReference>
<dbReference type="InterPro" id="IPR051279">
    <property type="entry name" value="PP1-Reg/Actin-Interact_Protein"/>
</dbReference>
<dbReference type="GO" id="GO:0015629">
    <property type="term" value="C:actin cytoskeleton"/>
    <property type="evidence" value="ECO:0007669"/>
    <property type="project" value="UniProtKB-ARBA"/>
</dbReference>
<evidence type="ECO:0000256" key="2">
    <source>
        <dbReference type="ARBA" id="ARBA00004413"/>
    </source>
</evidence>
<evidence type="ECO:0000256" key="14">
    <source>
        <dbReference type="ARBA" id="ARBA00023273"/>
    </source>
</evidence>
<feature type="domain" description="CARMIL pleckstrin homology" evidence="23">
    <location>
        <begin position="39"/>
        <end position="119"/>
    </location>
</feature>
<reference evidence="25" key="1">
    <citation type="journal article" date="2013" name="Nat. Biotechnol.">
        <title>Chinese hamster genome sequenced from sorted chromosomes.</title>
        <authorList>
            <person name="Brinkrolf K."/>
            <person name="Rupp O."/>
            <person name="Laux H."/>
            <person name="Kollin F."/>
            <person name="Ernst W."/>
            <person name="Linke B."/>
            <person name="Kofler R."/>
            <person name="Romand S."/>
            <person name="Hesse F."/>
            <person name="Budach W.E."/>
            <person name="Galosy S."/>
            <person name="Muller D."/>
            <person name="Noll T."/>
            <person name="Wienberg J."/>
            <person name="Jostock T."/>
            <person name="Leonard M."/>
            <person name="Grillari J."/>
            <person name="Tauch A."/>
            <person name="Goesmann A."/>
            <person name="Helk B."/>
            <person name="Mott J.E."/>
            <person name="Puhler A."/>
            <person name="Borth N."/>
        </authorList>
    </citation>
    <scope>NUCLEOTIDE SEQUENCE [LARGE SCALE GENOMIC DNA]</scope>
    <source>
        <strain evidence="25">17A/GY</strain>
    </source>
</reference>
<dbReference type="AlphaFoldDB" id="A0A061ICI0"/>
<evidence type="ECO:0000256" key="8">
    <source>
        <dbReference type="ARBA" id="ARBA00022490"/>
    </source>
</evidence>
<proteinExistence type="inferred from homology"/>
<dbReference type="InterPro" id="IPR001611">
    <property type="entry name" value="Leu-rich_rpt"/>
</dbReference>
<feature type="region of interest" description="Disordered" evidence="21">
    <location>
        <begin position="951"/>
        <end position="1259"/>
    </location>
</feature>
<comment type="subunit">
    <text evidence="15">Forms homodimers. Interacts (via C-terminus) with heterodimeric capping protein (CP); the interaction inhibits CP activity and hence promotes actin polymerization at the barbed end of actin filaments.</text>
</comment>
<dbReference type="GO" id="GO:0005737">
    <property type="term" value="C:cytoplasm"/>
    <property type="evidence" value="ECO:0007669"/>
    <property type="project" value="UniProtKB-ARBA"/>
</dbReference>
<evidence type="ECO:0000256" key="20">
    <source>
        <dbReference type="ARBA" id="ARBA00083855"/>
    </source>
</evidence>
<evidence type="ECO:0000256" key="10">
    <source>
        <dbReference type="ARBA" id="ARBA00022614"/>
    </source>
</evidence>
<keyword evidence="6" id="KW-1003">Cell membrane</keyword>
<feature type="compositionally biased region" description="Pro residues" evidence="21">
    <location>
        <begin position="1162"/>
        <end position="1172"/>
    </location>
</feature>
<evidence type="ECO:0000256" key="15">
    <source>
        <dbReference type="ARBA" id="ARBA00063113"/>
    </source>
</evidence>
<dbReference type="FunFam" id="2.30.29.30:FF:000249">
    <property type="entry name" value="Capping protein regulator and myosin 1 linker 2"/>
    <property type="match status" value="1"/>
</dbReference>
<keyword evidence="13" id="KW-0206">Cytoskeleton</keyword>
<comment type="similarity">
    <text evidence="5">Belongs to the CARMIL family.</text>
</comment>
<evidence type="ECO:0000256" key="12">
    <source>
        <dbReference type="ARBA" id="ARBA00023136"/>
    </source>
</evidence>
<evidence type="ECO:0000256" key="7">
    <source>
        <dbReference type="ARBA" id="ARBA00022481"/>
    </source>
</evidence>
<dbReference type="Gene3D" id="3.80.10.10">
    <property type="entry name" value="Ribonuclease Inhibitor"/>
    <property type="match status" value="1"/>
</dbReference>
<dbReference type="GO" id="GO:0001726">
    <property type="term" value="C:ruffle"/>
    <property type="evidence" value="ECO:0007669"/>
    <property type="project" value="UniProtKB-SubCell"/>
</dbReference>
<accession>A0A061ICI0</accession>
<dbReference type="GO" id="GO:0034315">
    <property type="term" value="P:regulation of Arp2/3 complex-mediated actin nucleation"/>
    <property type="evidence" value="ECO:0007669"/>
    <property type="project" value="TreeGrafter"/>
</dbReference>
<gene>
    <name evidence="24" type="ORF">H671_3g11268</name>
</gene>
<evidence type="ECO:0000256" key="6">
    <source>
        <dbReference type="ARBA" id="ARBA00022475"/>
    </source>
</evidence>
<feature type="compositionally biased region" description="Basic and acidic residues" evidence="21">
    <location>
        <begin position="1042"/>
        <end position="1054"/>
    </location>
</feature>
<dbReference type="GO" id="GO:0030027">
    <property type="term" value="C:lamellipodium"/>
    <property type="evidence" value="ECO:0007669"/>
    <property type="project" value="UniProtKB-SubCell"/>
</dbReference>
<keyword evidence="8" id="KW-0963">Cytoplasm</keyword>
<dbReference type="PANTHER" id="PTHR24112:SF32">
    <property type="entry name" value="CAPPING PROTEIN, ARP2_3 AND MYOSIN-I LINKER PROTEIN 2"/>
    <property type="match status" value="1"/>
</dbReference>
<dbReference type="GO" id="GO:0016477">
    <property type="term" value="P:cell migration"/>
    <property type="evidence" value="ECO:0007669"/>
    <property type="project" value="TreeGrafter"/>
</dbReference>
<evidence type="ECO:0000256" key="18">
    <source>
        <dbReference type="ARBA" id="ARBA00076446"/>
    </source>
</evidence>
<keyword evidence="12" id="KW-0472">Membrane</keyword>
<evidence type="ECO:0000256" key="9">
    <source>
        <dbReference type="ARBA" id="ARBA00022553"/>
    </source>
</evidence>
<keyword evidence="14" id="KW-0966">Cell projection</keyword>
<evidence type="ECO:0000256" key="11">
    <source>
        <dbReference type="ARBA" id="ARBA00022737"/>
    </source>
</evidence>
<dbReference type="PANTHER" id="PTHR24112">
    <property type="entry name" value="LEUCINE-RICH REPEAT, ISOFORM F-RELATED"/>
    <property type="match status" value="1"/>
</dbReference>
<name>A0A061ICI0_CRIGR</name>
<dbReference type="SUPFAM" id="SSF52047">
    <property type="entry name" value="RNI-like"/>
    <property type="match status" value="1"/>
</dbReference>
<evidence type="ECO:0000256" key="19">
    <source>
        <dbReference type="ARBA" id="ARBA00077831"/>
    </source>
</evidence>
<evidence type="ECO:0000256" key="16">
    <source>
        <dbReference type="ARBA" id="ARBA00067148"/>
    </source>
</evidence>
<dbReference type="Pfam" id="PF17888">
    <property type="entry name" value="Carm_PH"/>
    <property type="match status" value="1"/>
</dbReference>
<comment type="subcellular location">
    <subcellularLocation>
        <location evidence="2">Cell membrane</location>
        <topology evidence="2">Peripheral membrane protein</topology>
        <orientation evidence="2">Cytoplasmic side</orientation>
    </subcellularLocation>
    <subcellularLocation>
        <location evidence="4">Cell projection</location>
        <location evidence="4">Lamellipodium</location>
    </subcellularLocation>
    <subcellularLocation>
        <location evidence="3">Cell projection</location>
        <location evidence="3">Ruffle</location>
    </subcellularLocation>
    <subcellularLocation>
        <location evidence="1">Cytoplasm</location>
        <location evidence="1">Cytoskeleton</location>
    </subcellularLocation>
</comment>
<evidence type="ECO:0000256" key="21">
    <source>
        <dbReference type="SAM" id="MobiDB-lite"/>
    </source>
</evidence>
<feature type="domain" description="CARMIL C-terminal" evidence="22">
    <location>
        <begin position="884"/>
        <end position="961"/>
    </location>
</feature>
<evidence type="ECO:0000313" key="25">
    <source>
        <dbReference type="Proteomes" id="UP000030759"/>
    </source>
</evidence>
<evidence type="ECO:0000313" key="24">
    <source>
        <dbReference type="EMBL" id="ERE77159.1"/>
    </source>
</evidence>
<keyword evidence="9" id="KW-0597">Phosphoprotein</keyword>
<dbReference type="SMART" id="SM00368">
    <property type="entry name" value="LRR_RI"/>
    <property type="match status" value="4"/>
</dbReference>
<dbReference type="InterPro" id="IPR041245">
    <property type="entry name" value="CARMIL_PH"/>
</dbReference>
<keyword evidence="10" id="KW-0433">Leucine-rich repeat</keyword>
<dbReference type="Gene3D" id="2.30.29.30">
    <property type="entry name" value="Pleckstrin-homology domain (PH domain)/Phosphotyrosine-binding domain (PTB)"/>
    <property type="match status" value="1"/>
</dbReference>
<evidence type="ECO:0000256" key="4">
    <source>
        <dbReference type="ARBA" id="ARBA00004510"/>
    </source>
</evidence>
<dbReference type="GO" id="GO:0005886">
    <property type="term" value="C:plasma membrane"/>
    <property type="evidence" value="ECO:0007669"/>
    <property type="project" value="UniProtKB-SubCell"/>
</dbReference>
<keyword evidence="11" id="KW-0677">Repeat</keyword>
<keyword evidence="7" id="KW-0488">Methylation</keyword>
<evidence type="ECO:0000259" key="22">
    <source>
        <dbReference type="Pfam" id="PF16000"/>
    </source>
</evidence>
<evidence type="ECO:0000256" key="1">
    <source>
        <dbReference type="ARBA" id="ARBA00004245"/>
    </source>
</evidence>
<evidence type="ECO:0000256" key="17">
    <source>
        <dbReference type="ARBA" id="ARBA00076362"/>
    </source>
</evidence>
<dbReference type="EMBL" id="KE673570">
    <property type="protein sequence ID" value="ERE77159.1"/>
    <property type="molecule type" value="Genomic_DNA"/>
</dbReference>
<organism evidence="24 25">
    <name type="scientific">Cricetulus griseus</name>
    <name type="common">Chinese hamster</name>
    <name type="synonym">Cricetulus barabensis griseus</name>
    <dbReference type="NCBI Taxonomy" id="10029"/>
    <lineage>
        <taxon>Eukaryota</taxon>
        <taxon>Metazoa</taxon>
        <taxon>Chordata</taxon>
        <taxon>Craniata</taxon>
        <taxon>Vertebrata</taxon>
        <taxon>Euteleostomi</taxon>
        <taxon>Mammalia</taxon>
        <taxon>Eutheria</taxon>
        <taxon>Euarchontoglires</taxon>
        <taxon>Glires</taxon>
        <taxon>Rodentia</taxon>
        <taxon>Myomorpha</taxon>
        <taxon>Muroidea</taxon>
        <taxon>Cricetidae</taxon>
        <taxon>Cricetinae</taxon>
        <taxon>Cricetulus</taxon>
    </lineage>
</organism>
<evidence type="ECO:0000256" key="3">
    <source>
        <dbReference type="ARBA" id="ARBA00004466"/>
    </source>
</evidence>
<evidence type="ECO:0000259" key="23">
    <source>
        <dbReference type="Pfam" id="PF17888"/>
    </source>
</evidence>